<accession>A0ACD4R7V2</accession>
<dbReference type="Proteomes" id="UP001226091">
    <property type="component" value="Chromosome"/>
</dbReference>
<sequence>MRKLNSILLMVLGMLAFYQYRYRLMNVVLSQPNIRHFFIQLSMRIPFIREKFMFRAFR</sequence>
<name>A0ACD4R7V2_9BACI</name>
<keyword evidence="2" id="KW-1185">Reference proteome</keyword>
<protein>
    <submittedName>
        <fullName evidence="1">Uncharacterized protein</fullName>
    </submittedName>
</protein>
<proteinExistence type="predicted"/>
<evidence type="ECO:0000313" key="2">
    <source>
        <dbReference type="Proteomes" id="UP001226091"/>
    </source>
</evidence>
<dbReference type="EMBL" id="CP126116">
    <property type="protein sequence ID" value="WHZ56536.1"/>
    <property type="molecule type" value="Genomic_DNA"/>
</dbReference>
<reference evidence="2" key="1">
    <citation type="journal article" date="2025" name="Aquaculture">
        <title>Assessment of the bioflocculant production and safety properties of Metabacillus hrfriensis sp. nov. based on phenotypic and whole-genome sequencing analysis.</title>
        <authorList>
            <person name="Zhang R."/>
            <person name="Zhao Z."/>
            <person name="Luo L."/>
            <person name="Wang S."/>
            <person name="Guo K."/>
            <person name="Xu W."/>
        </authorList>
    </citation>
    <scope>NUCLEOTIDE SEQUENCE [LARGE SCALE GENOMIC DNA]</scope>
    <source>
        <strain evidence="2">CT-WN-B3</strain>
    </source>
</reference>
<organism evidence="1 2">
    <name type="scientific">Metabacillus hrfriensis</name>
    <dbReference type="NCBI Taxonomy" id="3048891"/>
    <lineage>
        <taxon>Bacteria</taxon>
        <taxon>Bacillati</taxon>
        <taxon>Bacillota</taxon>
        <taxon>Bacilli</taxon>
        <taxon>Bacillales</taxon>
        <taxon>Bacillaceae</taxon>
        <taxon>Metabacillus</taxon>
    </lineage>
</organism>
<gene>
    <name evidence="1" type="ORF">QLQ22_17795</name>
</gene>
<evidence type="ECO:0000313" key="1">
    <source>
        <dbReference type="EMBL" id="WHZ56536.1"/>
    </source>
</evidence>